<dbReference type="Pfam" id="PF07690">
    <property type="entry name" value="MFS_1"/>
    <property type="match status" value="1"/>
</dbReference>
<feature type="transmembrane region" description="Helical" evidence="8">
    <location>
        <begin position="232"/>
        <end position="256"/>
    </location>
</feature>
<gene>
    <name evidence="10" type="ORF">Raf01_05620</name>
</gene>
<dbReference type="CDD" id="cd17502">
    <property type="entry name" value="MFS_Azr1_MDR_like"/>
    <property type="match status" value="1"/>
</dbReference>
<name>A0A8J3QK01_9ACTN</name>
<dbReference type="Gene3D" id="1.20.1720.10">
    <property type="entry name" value="Multidrug resistance protein D"/>
    <property type="match status" value="1"/>
</dbReference>
<evidence type="ECO:0000313" key="11">
    <source>
        <dbReference type="Proteomes" id="UP000642748"/>
    </source>
</evidence>
<keyword evidence="5 8" id="KW-0812">Transmembrane</keyword>
<comment type="similarity">
    <text evidence="2">Belongs to the major facilitator superfamily. TCR/Tet family.</text>
</comment>
<evidence type="ECO:0000256" key="3">
    <source>
        <dbReference type="ARBA" id="ARBA00022448"/>
    </source>
</evidence>
<dbReference type="PROSITE" id="PS50850">
    <property type="entry name" value="MFS"/>
    <property type="match status" value="1"/>
</dbReference>
<feature type="transmembrane region" description="Helical" evidence="8">
    <location>
        <begin position="18"/>
        <end position="43"/>
    </location>
</feature>
<feature type="domain" description="Major facilitator superfamily (MFS) profile" evidence="9">
    <location>
        <begin position="21"/>
        <end position="513"/>
    </location>
</feature>
<keyword evidence="11" id="KW-1185">Reference proteome</keyword>
<keyword evidence="3" id="KW-0813">Transport</keyword>
<dbReference type="PANTHER" id="PTHR23501:SF197">
    <property type="entry name" value="COMD"/>
    <property type="match status" value="1"/>
</dbReference>
<dbReference type="AlphaFoldDB" id="A0A8J3QK01"/>
<dbReference type="SUPFAM" id="SSF103473">
    <property type="entry name" value="MFS general substrate transporter"/>
    <property type="match status" value="1"/>
</dbReference>
<evidence type="ECO:0000256" key="5">
    <source>
        <dbReference type="ARBA" id="ARBA00022692"/>
    </source>
</evidence>
<keyword evidence="7 8" id="KW-0472">Membrane</keyword>
<accession>A0A8J3QK01</accession>
<dbReference type="PANTHER" id="PTHR23501">
    <property type="entry name" value="MAJOR FACILITATOR SUPERFAMILY"/>
    <property type="match status" value="1"/>
</dbReference>
<feature type="transmembrane region" description="Helical" evidence="8">
    <location>
        <begin position="205"/>
        <end position="226"/>
    </location>
</feature>
<dbReference type="InterPro" id="IPR036259">
    <property type="entry name" value="MFS_trans_sf"/>
</dbReference>
<dbReference type="GO" id="GO:0022857">
    <property type="term" value="F:transmembrane transporter activity"/>
    <property type="evidence" value="ECO:0007669"/>
    <property type="project" value="InterPro"/>
</dbReference>
<evidence type="ECO:0000259" key="9">
    <source>
        <dbReference type="PROSITE" id="PS50850"/>
    </source>
</evidence>
<dbReference type="Gene3D" id="1.20.1250.20">
    <property type="entry name" value="MFS general substrate transporter like domains"/>
    <property type="match status" value="1"/>
</dbReference>
<evidence type="ECO:0000256" key="1">
    <source>
        <dbReference type="ARBA" id="ARBA00004651"/>
    </source>
</evidence>
<evidence type="ECO:0000256" key="2">
    <source>
        <dbReference type="ARBA" id="ARBA00007520"/>
    </source>
</evidence>
<sequence length="537" mass="56823">MSTAVGHQTRPQLSHRQILLLMAGLMTGMLLAALDQTIVGTALPTIVGKLGGINHYSWVVTAYLLASTASTPLYGKVSDLYGRRPLLMFAIGTFLVGSLLAGLSQNMTELILFRGIQGLGAGGLMTLAFTIVSDVLPPRDRPRYQGIFGAVFGLSSVAGPLVGGYFAQHDWRWIFYINVPLAILAIFVCYSVLRLVPHVKREHKVDWQGSILMVLSVICLLLALSFGGSTGWAWTSAKVLGLLIAFVVLAAGFMFVESRASEPILPLRLFKIPSFSISNAATFILGFSMFGAIIYVPLYLQIVKGATPTKSGLLMLPMMAGVIVTSIVSGRVISKLGKYKWSTIAGTVILAAGLLLFTQLQVDTPLWLSFIYMLVIGIGLGLSMQPLILAVQNSLSLRDMGSGTATATFFRSLGGSVGVAALGAVLSNKLSSALAPLVTAALKQLPPDVARHFAGQANNISINDPASIKALPGPLRSAIQHGFVDTLHPIFLVAGLVALIAVVLCLVLPNSELRGAGQPGGEQDGEYREAAAEALIG</sequence>
<organism evidence="10 11">
    <name type="scientific">Rugosimonospora africana</name>
    <dbReference type="NCBI Taxonomy" id="556532"/>
    <lineage>
        <taxon>Bacteria</taxon>
        <taxon>Bacillati</taxon>
        <taxon>Actinomycetota</taxon>
        <taxon>Actinomycetes</taxon>
        <taxon>Micromonosporales</taxon>
        <taxon>Micromonosporaceae</taxon>
        <taxon>Rugosimonospora</taxon>
    </lineage>
</organism>
<comment type="caution">
    <text evidence="10">The sequence shown here is derived from an EMBL/GenBank/DDBJ whole genome shotgun (WGS) entry which is preliminary data.</text>
</comment>
<dbReference type="Proteomes" id="UP000642748">
    <property type="component" value="Unassembled WGS sequence"/>
</dbReference>
<evidence type="ECO:0000256" key="4">
    <source>
        <dbReference type="ARBA" id="ARBA00022475"/>
    </source>
</evidence>
<feature type="transmembrane region" description="Helical" evidence="8">
    <location>
        <begin position="173"/>
        <end position="193"/>
    </location>
</feature>
<evidence type="ECO:0000256" key="8">
    <source>
        <dbReference type="SAM" id="Phobius"/>
    </source>
</evidence>
<feature type="transmembrane region" description="Helical" evidence="8">
    <location>
        <begin position="86"/>
        <end position="105"/>
    </location>
</feature>
<feature type="transmembrane region" description="Helical" evidence="8">
    <location>
        <begin position="341"/>
        <end position="360"/>
    </location>
</feature>
<evidence type="ECO:0000313" key="10">
    <source>
        <dbReference type="EMBL" id="GIH12390.1"/>
    </source>
</evidence>
<dbReference type="RefSeq" id="WP_203916084.1">
    <property type="nucleotide sequence ID" value="NZ_BONZ01000006.1"/>
</dbReference>
<feature type="transmembrane region" description="Helical" evidence="8">
    <location>
        <begin position="312"/>
        <end position="334"/>
    </location>
</feature>
<feature type="transmembrane region" description="Helical" evidence="8">
    <location>
        <begin position="277"/>
        <end position="300"/>
    </location>
</feature>
<dbReference type="PRINTS" id="PR01036">
    <property type="entry name" value="TCRTETB"/>
</dbReference>
<feature type="transmembrane region" description="Helical" evidence="8">
    <location>
        <begin position="490"/>
        <end position="508"/>
    </location>
</feature>
<proteinExistence type="inferred from homology"/>
<dbReference type="FunFam" id="1.20.1720.10:FF:000004">
    <property type="entry name" value="EmrB/QacA family drug resistance transporter"/>
    <property type="match status" value="1"/>
</dbReference>
<feature type="transmembrane region" description="Helical" evidence="8">
    <location>
        <begin position="144"/>
        <end position="167"/>
    </location>
</feature>
<dbReference type="GO" id="GO:0005886">
    <property type="term" value="C:plasma membrane"/>
    <property type="evidence" value="ECO:0007669"/>
    <property type="project" value="UniProtKB-SubCell"/>
</dbReference>
<keyword evidence="6 8" id="KW-1133">Transmembrane helix</keyword>
<dbReference type="InterPro" id="IPR011701">
    <property type="entry name" value="MFS"/>
</dbReference>
<reference evidence="10" key="1">
    <citation type="submission" date="2021-01" db="EMBL/GenBank/DDBJ databases">
        <title>Whole genome shotgun sequence of Rugosimonospora africana NBRC 104875.</title>
        <authorList>
            <person name="Komaki H."/>
            <person name="Tamura T."/>
        </authorList>
    </citation>
    <scope>NUCLEOTIDE SEQUENCE</scope>
    <source>
        <strain evidence="10">NBRC 104875</strain>
    </source>
</reference>
<dbReference type="InterPro" id="IPR020846">
    <property type="entry name" value="MFS_dom"/>
</dbReference>
<protein>
    <recommendedName>
        <fullName evidence="9">Major facilitator superfamily (MFS) profile domain-containing protein</fullName>
    </recommendedName>
</protein>
<comment type="subcellular location">
    <subcellularLocation>
        <location evidence="1">Cell membrane</location>
        <topology evidence="1">Multi-pass membrane protein</topology>
    </subcellularLocation>
</comment>
<dbReference type="EMBL" id="BONZ01000006">
    <property type="protein sequence ID" value="GIH12390.1"/>
    <property type="molecule type" value="Genomic_DNA"/>
</dbReference>
<dbReference type="InterPro" id="IPR004638">
    <property type="entry name" value="EmrB-like"/>
</dbReference>
<evidence type="ECO:0000256" key="7">
    <source>
        <dbReference type="ARBA" id="ARBA00023136"/>
    </source>
</evidence>
<keyword evidence="4" id="KW-1003">Cell membrane</keyword>
<feature type="transmembrane region" description="Helical" evidence="8">
    <location>
        <begin position="366"/>
        <end position="391"/>
    </location>
</feature>
<feature type="transmembrane region" description="Helical" evidence="8">
    <location>
        <begin position="111"/>
        <end position="132"/>
    </location>
</feature>
<evidence type="ECO:0000256" key="6">
    <source>
        <dbReference type="ARBA" id="ARBA00022989"/>
    </source>
</evidence>
<dbReference type="NCBIfam" id="TIGR00711">
    <property type="entry name" value="efflux_EmrB"/>
    <property type="match status" value="1"/>
</dbReference>